<protein>
    <submittedName>
        <fullName evidence="3">Peritrophin-1-like</fullName>
    </submittedName>
</protein>
<evidence type="ECO:0000256" key="1">
    <source>
        <dbReference type="SAM" id="SignalP"/>
    </source>
</evidence>
<dbReference type="AlphaFoldDB" id="A0ABD2B7V2"/>
<dbReference type="SUPFAM" id="SSF57625">
    <property type="entry name" value="Invertebrate chitin-binding proteins"/>
    <property type="match status" value="1"/>
</dbReference>
<gene>
    <name evidence="3" type="ORF">V1478_006442</name>
</gene>
<reference evidence="3 4" key="1">
    <citation type="journal article" date="2024" name="Ann. Entomol. Soc. Am.">
        <title>Genomic analyses of the southern and eastern yellowjacket wasps (Hymenoptera: Vespidae) reveal evolutionary signatures of social life.</title>
        <authorList>
            <person name="Catto M.A."/>
            <person name="Caine P.B."/>
            <person name="Orr S.E."/>
            <person name="Hunt B.G."/>
            <person name="Goodisman M.A.D."/>
        </authorList>
    </citation>
    <scope>NUCLEOTIDE SEQUENCE [LARGE SCALE GENOMIC DNA]</scope>
    <source>
        <strain evidence="3">233</strain>
        <tissue evidence="3">Head and thorax</tissue>
    </source>
</reference>
<dbReference type="InterPro" id="IPR036508">
    <property type="entry name" value="Chitin-bd_dom_sf"/>
</dbReference>
<evidence type="ECO:0000313" key="4">
    <source>
        <dbReference type="Proteomes" id="UP001607302"/>
    </source>
</evidence>
<dbReference type="Pfam" id="PF01607">
    <property type="entry name" value="CBM_14"/>
    <property type="match status" value="1"/>
</dbReference>
<evidence type="ECO:0000313" key="3">
    <source>
        <dbReference type="EMBL" id="KAL2728810.1"/>
    </source>
</evidence>
<comment type="caution">
    <text evidence="3">The sequence shown here is derived from an EMBL/GenBank/DDBJ whole genome shotgun (WGS) entry which is preliminary data.</text>
</comment>
<feature type="signal peptide" evidence="1">
    <location>
        <begin position="1"/>
        <end position="20"/>
    </location>
</feature>
<feature type="domain" description="Chitin-binding type-2" evidence="2">
    <location>
        <begin position="32"/>
        <end position="97"/>
    </location>
</feature>
<feature type="chain" id="PRO_5044770075" evidence="1">
    <location>
        <begin position="21"/>
        <end position="123"/>
    </location>
</feature>
<organism evidence="3 4">
    <name type="scientific">Vespula squamosa</name>
    <name type="common">Southern yellow jacket</name>
    <name type="synonym">Wasp</name>
    <dbReference type="NCBI Taxonomy" id="30214"/>
    <lineage>
        <taxon>Eukaryota</taxon>
        <taxon>Metazoa</taxon>
        <taxon>Ecdysozoa</taxon>
        <taxon>Arthropoda</taxon>
        <taxon>Hexapoda</taxon>
        <taxon>Insecta</taxon>
        <taxon>Pterygota</taxon>
        <taxon>Neoptera</taxon>
        <taxon>Endopterygota</taxon>
        <taxon>Hymenoptera</taxon>
        <taxon>Apocrita</taxon>
        <taxon>Aculeata</taxon>
        <taxon>Vespoidea</taxon>
        <taxon>Vespidae</taxon>
        <taxon>Vespinae</taxon>
        <taxon>Vespula</taxon>
    </lineage>
</organism>
<dbReference type="EMBL" id="JAUDFV010000132">
    <property type="protein sequence ID" value="KAL2728810.1"/>
    <property type="molecule type" value="Genomic_DNA"/>
</dbReference>
<dbReference type="SMART" id="SM00494">
    <property type="entry name" value="ChtBD2"/>
    <property type="match status" value="1"/>
</dbReference>
<keyword evidence="1" id="KW-0732">Signal</keyword>
<dbReference type="Gene3D" id="2.170.140.10">
    <property type="entry name" value="Chitin binding domain"/>
    <property type="match status" value="1"/>
</dbReference>
<dbReference type="InterPro" id="IPR002557">
    <property type="entry name" value="Chitin-bd_dom"/>
</dbReference>
<dbReference type="PROSITE" id="PS50940">
    <property type="entry name" value="CHIT_BIND_II"/>
    <property type="match status" value="1"/>
</dbReference>
<keyword evidence="4" id="KW-1185">Reference proteome</keyword>
<accession>A0ABD2B7V2</accession>
<evidence type="ECO:0000259" key="2">
    <source>
        <dbReference type="PROSITE" id="PS50940"/>
    </source>
</evidence>
<name>A0ABD2B7V2_VESSQ</name>
<dbReference type="Proteomes" id="UP001607302">
    <property type="component" value="Unassembled WGS sequence"/>
</dbReference>
<sequence>MAASYQLIIALSIGVICVHGYYPGDKPIYPIPTECPIVDPVDSTVLLSHESYCSKFYMCSNGVRYEMYCPKSWKGCPLHFNKVLQVCDYPERAGCTLDEKGIEINEKCRRYKINNVKGNVAKE</sequence>
<proteinExistence type="predicted"/>